<protein>
    <recommendedName>
        <fullName evidence="1">Protein kinase domain-containing protein</fullName>
    </recommendedName>
</protein>
<dbReference type="EMBL" id="JXJN01001332">
    <property type="status" value="NOT_ANNOTATED_CDS"/>
    <property type="molecule type" value="Genomic_DNA"/>
</dbReference>
<dbReference type="PROSITE" id="PS50011">
    <property type="entry name" value="PROTEIN_KINASE_DOM"/>
    <property type="match status" value="1"/>
</dbReference>
<dbReference type="InterPro" id="IPR011009">
    <property type="entry name" value="Kinase-like_dom_sf"/>
</dbReference>
<reference evidence="2" key="2">
    <citation type="submission" date="2020-05" db="UniProtKB">
        <authorList>
            <consortium name="EnsemblMetazoa"/>
        </authorList>
    </citation>
    <scope>IDENTIFICATION</scope>
    <source>
        <strain evidence="2">IAEA</strain>
    </source>
</reference>
<keyword evidence="3" id="KW-1185">Reference proteome</keyword>
<evidence type="ECO:0000313" key="2">
    <source>
        <dbReference type="EnsemblMetazoa" id="GPPI003774-PA"/>
    </source>
</evidence>
<accession>A0A1B0APD6</accession>
<dbReference type="EnsemblMetazoa" id="GPPI003774-RA">
    <property type="protein sequence ID" value="GPPI003774-PA"/>
    <property type="gene ID" value="GPPI003774"/>
</dbReference>
<dbReference type="AlphaFoldDB" id="A0A1B0APD6"/>
<dbReference type="GO" id="GO:0005524">
    <property type="term" value="F:ATP binding"/>
    <property type="evidence" value="ECO:0007669"/>
    <property type="project" value="InterPro"/>
</dbReference>
<dbReference type="GO" id="GO:0004672">
    <property type="term" value="F:protein kinase activity"/>
    <property type="evidence" value="ECO:0007669"/>
    <property type="project" value="InterPro"/>
</dbReference>
<sequence length="81" mass="9664">MLWYEIVDETTNKLYADAMVSKKLFIKHNEDMIAVTIRICQTIQGVKYLHDNRVIDRNLKLRNPFLDDMCHVKIIWSGYAY</sequence>
<organism evidence="2 3">
    <name type="scientific">Glossina palpalis gambiensis</name>
    <dbReference type="NCBI Taxonomy" id="67801"/>
    <lineage>
        <taxon>Eukaryota</taxon>
        <taxon>Metazoa</taxon>
        <taxon>Ecdysozoa</taxon>
        <taxon>Arthropoda</taxon>
        <taxon>Hexapoda</taxon>
        <taxon>Insecta</taxon>
        <taxon>Pterygota</taxon>
        <taxon>Neoptera</taxon>
        <taxon>Endopterygota</taxon>
        <taxon>Diptera</taxon>
        <taxon>Brachycera</taxon>
        <taxon>Muscomorpha</taxon>
        <taxon>Hippoboscoidea</taxon>
        <taxon>Glossinidae</taxon>
        <taxon>Glossina</taxon>
    </lineage>
</organism>
<evidence type="ECO:0000259" key="1">
    <source>
        <dbReference type="PROSITE" id="PS50011"/>
    </source>
</evidence>
<dbReference type="Proteomes" id="UP000092460">
    <property type="component" value="Unassembled WGS sequence"/>
</dbReference>
<reference evidence="3" key="1">
    <citation type="submission" date="2015-01" db="EMBL/GenBank/DDBJ databases">
        <authorList>
            <person name="Aksoy S."/>
            <person name="Warren W."/>
            <person name="Wilson R.K."/>
        </authorList>
    </citation>
    <scope>NUCLEOTIDE SEQUENCE [LARGE SCALE GENOMIC DNA]</scope>
    <source>
        <strain evidence="3">IAEA</strain>
    </source>
</reference>
<evidence type="ECO:0000313" key="3">
    <source>
        <dbReference type="Proteomes" id="UP000092460"/>
    </source>
</evidence>
<proteinExistence type="predicted"/>
<dbReference type="Gene3D" id="1.10.510.10">
    <property type="entry name" value="Transferase(Phosphotransferase) domain 1"/>
    <property type="match status" value="1"/>
</dbReference>
<feature type="domain" description="Protein kinase" evidence="1">
    <location>
        <begin position="1"/>
        <end position="81"/>
    </location>
</feature>
<dbReference type="VEuPathDB" id="VectorBase:GPPI003774"/>
<name>A0A1B0APD6_9MUSC</name>
<dbReference type="InterPro" id="IPR000719">
    <property type="entry name" value="Prot_kinase_dom"/>
</dbReference>
<dbReference type="SUPFAM" id="SSF56112">
    <property type="entry name" value="Protein kinase-like (PK-like)"/>
    <property type="match status" value="1"/>
</dbReference>
<dbReference type="STRING" id="67801.A0A1B0APD6"/>